<evidence type="ECO:0000313" key="2">
    <source>
        <dbReference type="Proteomes" id="UP001165082"/>
    </source>
</evidence>
<comment type="caution">
    <text evidence="1">The sequence shown here is derived from an EMBL/GenBank/DDBJ whole genome shotgun (WGS) entry which is preliminary data.</text>
</comment>
<name>A0A9W7E6H0_9STRA</name>
<dbReference type="Proteomes" id="UP001165082">
    <property type="component" value="Unassembled WGS sequence"/>
</dbReference>
<sequence length="174" mass="19434">MIKSDPSEAAKWVQRYLEVVSWTKAMGILTTQIRGAQYLLMRVVDVEGFGKKRGARHFGPCGVTCRGTGITDKIKVGSSMTTNLAPFHPNVSVNIAIIQGFRGYIHAAFLEKCYPSSRKFVSPQANTKHFNTILWVNSSGNMVDKEGYGDFNKVVRETVSEINDKRRIDRCGTE</sequence>
<dbReference type="EMBL" id="BRXZ01001304">
    <property type="protein sequence ID" value="GMH67802.1"/>
    <property type="molecule type" value="Genomic_DNA"/>
</dbReference>
<accession>A0A9W7E6H0</accession>
<proteinExistence type="predicted"/>
<organism evidence="1 2">
    <name type="scientific">Triparma retinervis</name>
    <dbReference type="NCBI Taxonomy" id="2557542"/>
    <lineage>
        <taxon>Eukaryota</taxon>
        <taxon>Sar</taxon>
        <taxon>Stramenopiles</taxon>
        <taxon>Ochrophyta</taxon>
        <taxon>Bolidophyceae</taxon>
        <taxon>Parmales</taxon>
        <taxon>Triparmaceae</taxon>
        <taxon>Triparma</taxon>
    </lineage>
</organism>
<gene>
    <name evidence="1" type="ORF">TrRE_jg12624</name>
</gene>
<evidence type="ECO:0000313" key="1">
    <source>
        <dbReference type="EMBL" id="GMH67802.1"/>
    </source>
</evidence>
<feature type="non-terminal residue" evidence="1">
    <location>
        <position position="1"/>
    </location>
</feature>
<protein>
    <submittedName>
        <fullName evidence="1">Uncharacterized protein</fullName>
    </submittedName>
</protein>
<dbReference type="AlphaFoldDB" id="A0A9W7E6H0"/>
<keyword evidence="2" id="KW-1185">Reference proteome</keyword>
<reference evidence="1" key="1">
    <citation type="submission" date="2022-07" db="EMBL/GenBank/DDBJ databases">
        <title>Genome analysis of Parmales, a sister group of diatoms, reveals the evolutionary specialization of diatoms from phago-mixotrophs to photoautotrophs.</title>
        <authorList>
            <person name="Ban H."/>
            <person name="Sato S."/>
            <person name="Yoshikawa S."/>
            <person name="Kazumasa Y."/>
            <person name="Nakamura Y."/>
            <person name="Ichinomiya M."/>
            <person name="Saitoh K."/>
            <person name="Sato N."/>
            <person name="Blanc-Mathieu R."/>
            <person name="Endo H."/>
            <person name="Kuwata A."/>
            <person name="Ogata H."/>
        </authorList>
    </citation>
    <scope>NUCLEOTIDE SEQUENCE</scope>
</reference>